<evidence type="ECO:0000313" key="1">
    <source>
        <dbReference type="EMBL" id="OGZ84666.1"/>
    </source>
</evidence>
<accession>A0A1G2JBZ5</accession>
<dbReference type="STRING" id="1802229.A2401_01300"/>
<reference evidence="1 2" key="1">
    <citation type="journal article" date="2016" name="Nat. Commun.">
        <title>Thousands of microbial genomes shed light on interconnected biogeochemical processes in an aquifer system.</title>
        <authorList>
            <person name="Anantharaman K."/>
            <person name="Brown C.T."/>
            <person name="Hug L.A."/>
            <person name="Sharon I."/>
            <person name="Castelle C.J."/>
            <person name="Probst A.J."/>
            <person name="Thomas B.C."/>
            <person name="Singh A."/>
            <person name="Wilkins M.J."/>
            <person name="Karaoz U."/>
            <person name="Brodie E.L."/>
            <person name="Williams K.H."/>
            <person name="Hubbard S.S."/>
            <person name="Banfield J.F."/>
        </authorList>
    </citation>
    <scope>NUCLEOTIDE SEQUENCE [LARGE SCALE GENOMIC DNA]</scope>
</reference>
<proteinExistence type="predicted"/>
<sequence>MKRNELKTNYTSKKDEGRRNFALNYIANHIKKNLQNLSKFKWGGGGFACFVNLERPHSEQEGQDKSK</sequence>
<evidence type="ECO:0000313" key="2">
    <source>
        <dbReference type="Proteomes" id="UP000177751"/>
    </source>
</evidence>
<dbReference type="AlphaFoldDB" id="A0A1G2JBZ5"/>
<protein>
    <submittedName>
        <fullName evidence="1">Uncharacterized protein</fullName>
    </submittedName>
</protein>
<organism evidence="1 2">
    <name type="scientific">Candidatus Staskawiczbacteria bacterium RIFOXYC1_FULL_38_18</name>
    <dbReference type="NCBI Taxonomy" id="1802229"/>
    <lineage>
        <taxon>Bacteria</taxon>
        <taxon>Candidatus Staskawicziibacteriota</taxon>
    </lineage>
</organism>
<comment type="caution">
    <text evidence="1">The sequence shown here is derived from an EMBL/GenBank/DDBJ whole genome shotgun (WGS) entry which is preliminary data.</text>
</comment>
<gene>
    <name evidence="1" type="ORF">A2401_01300</name>
</gene>
<dbReference type="Proteomes" id="UP000177751">
    <property type="component" value="Unassembled WGS sequence"/>
</dbReference>
<dbReference type="EMBL" id="MHPP01000014">
    <property type="protein sequence ID" value="OGZ84666.1"/>
    <property type="molecule type" value="Genomic_DNA"/>
</dbReference>
<name>A0A1G2JBZ5_9BACT</name>